<evidence type="ECO:0000256" key="1">
    <source>
        <dbReference type="SAM" id="Phobius"/>
    </source>
</evidence>
<feature type="domain" description="AB hydrolase-1" evidence="2">
    <location>
        <begin position="136"/>
        <end position="401"/>
    </location>
</feature>
<gene>
    <name evidence="3" type="ORF">P4U88_25835</name>
</gene>
<dbReference type="InterPro" id="IPR029058">
    <property type="entry name" value="AB_hydrolase_fold"/>
</dbReference>
<name>A0ABU6N3B0_9BACI</name>
<dbReference type="PANTHER" id="PTHR43798">
    <property type="entry name" value="MONOACYLGLYCEROL LIPASE"/>
    <property type="match status" value="1"/>
</dbReference>
<evidence type="ECO:0000313" key="3">
    <source>
        <dbReference type="EMBL" id="MED1569213.1"/>
    </source>
</evidence>
<keyword evidence="3" id="KW-0378">Hydrolase</keyword>
<feature type="transmembrane region" description="Helical" evidence="1">
    <location>
        <begin position="7"/>
        <end position="32"/>
    </location>
</feature>
<dbReference type="InterPro" id="IPR000073">
    <property type="entry name" value="AB_hydrolase_1"/>
</dbReference>
<protein>
    <submittedName>
        <fullName evidence="3">Alpha/beta hydrolase</fullName>
    </submittedName>
</protein>
<feature type="transmembrane region" description="Helical" evidence="1">
    <location>
        <begin position="38"/>
        <end position="56"/>
    </location>
</feature>
<dbReference type="Proteomes" id="UP001309448">
    <property type="component" value="Unassembled WGS sequence"/>
</dbReference>
<dbReference type="InterPro" id="IPR050266">
    <property type="entry name" value="AB_hydrolase_sf"/>
</dbReference>
<dbReference type="SUPFAM" id="SSF53474">
    <property type="entry name" value="alpha/beta-Hydrolases"/>
    <property type="match status" value="1"/>
</dbReference>
<accession>A0ABU6N3B0</accession>
<comment type="caution">
    <text evidence="3">The sequence shown here is derived from an EMBL/GenBank/DDBJ whole genome shotgun (WGS) entry which is preliminary data.</text>
</comment>
<dbReference type="PANTHER" id="PTHR43798:SF33">
    <property type="entry name" value="HYDROLASE, PUTATIVE (AFU_ORTHOLOGUE AFUA_2G14860)-RELATED"/>
    <property type="match status" value="1"/>
</dbReference>
<dbReference type="EMBL" id="JARMDB010000032">
    <property type="protein sequence ID" value="MED1569213.1"/>
    <property type="molecule type" value="Genomic_DNA"/>
</dbReference>
<dbReference type="Gene3D" id="3.40.50.1820">
    <property type="entry name" value="alpha/beta hydrolase"/>
    <property type="match status" value="1"/>
</dbReference>
<sequence length="442" mass="49659">MKLLKELLSFFTGIFITIISVLLAIISFGLLVYPTNEYVAVVLSLVFVFVVTFYLNKLRRKIFNLVSSRKPLNAILTTAVLAVAMIFIFWVPTKTFESTETVIEKYGINPELITVHTGDKVAVYVHQPLVSNGQDPILFISGGPGGYPTHQVKQFLDEYARLGYTVYTYDPIGVMESPLPKKTSAYSMTHEVEVVNDILKHYKIDKVNLIANSYGGNVASRFIDQYPEQVNAYLSVDTAPLYTMNANYPGQEKDKAFMQTVQETRVDPSSKKTQSITSYASVKQLARIGYGMYLIKILGLDDIPYGNYEEYDYFMSLLVNSATGGLSKDGKVTRHMNLLANILITDSLDKSPDFTKELKKKDTPPVLVVHPEYGVVPWQIHYQYREYFKDVRFAIAPGAGHGVWGTQSGKDILVRNGDALFKGKPIPDEYTSTENPFPPIQK</sequence>
<evidence type="ECO:0000313" key="4">
    <source>
        <dbReference type="Proteomes" id="UP001309448"/>
    </source>
</evidence>
<reference evidence="3 4" key="1">
    <citation type="submission" date="2023-03" db="EMBL/GenBank/DDBJ databases">
        <title>Bacillus Genome Sequencing.</title>
        <authorList>
            <person name="Dunlap C."/>
        </authorList>
    </citation>
    <scope>NUCLEOTIDE SEQUENCE [LARGE SCALE GENOMIC DNA]</scope>
    <source>
        <strain evidence="3 4">B-615</strain>
    </source>
</reference>
<organism evidence="3 4">
    <name type="scientific">Bacillus paramycoides</name>
    <dbReference type="NCBI Taxonomy" id="2026194"/>
    <lineage>
        <taxon>Bacteria</taxon>
        <taxon>Bacillati</taxon>
        <taxon>Bacillota</taxon>
        <taxon>Bacilli</taxon>
        <taxon>Bacillales</taxon>
        <taxon>Bacillaceae</taxon>
        <taxon>Bacillus</taxon>
        <taxon>Bacillus cereus group</taxon>
    </lineage>
</organism>
<proteinExistence type="predicted"/>
<evidence type="ECO:0000259" key="2">
    <source>
        <dbReference type="Pfam" id="PF00561"/>
    </source>
</evidence>
<dbReference type="GO" id="GO:0016787">
    <property type="term" value="F:hydrolase activity"/>
    <property type="evidence" value="ECO:0007669"/>
    <property type="project" value="UniProtKB-KW"/>
</dbReference>
<keyword evidence="1" id="KW-1133">Transmembrane helix</keyword>
<keyword evidence="4" id="KW-1185">Reference proteome</keyword>
<dbReference type="RefSeq" id="WP_327921943.1">
    <property type="nucleotide sequence ID" value="NZ_JARMDB010000032.1"/>
</dbReference>
<keyword evidence="1" id="KW-0472">Membrane</keyword>
<feature type="transmembrane region" description="Helical" evidence="1">
    <location>
        <begin position="72"/>
        <end position="91"/>
    </location>
</feature>
<dbReference type="Pfam" id="PF00561">
    <property type="entry name" value="Abhydrolase_1"/>
    <property type="match status" value="1"/>
</dbReference>
<keyword evidence="1" id="KW-0812">Transmembrane</keyword>